<reference evidence="3 4" key="1">
    <citation type="submission" date="2024-05" db="EMBL/GenBank/DDBJ databases">
        <title>Culex pipiens pipiens assembly and annotation.</title>
        <authorList>
            <person name="Alout H."/>
            <person name="Durand T."/>
        </authorList>
    </citation>
    <scope>NUCLEOTIDE SEQUENCE [LARGE SCALE GENOMIC DNA]</scope>
    <source>
        <strain evidence="3">HA-2024</strain>
        <tissue evidence="3">Whole body</tissue>
    </source>
</reference>
<dbReference type="EMBL" id="JBEHCU010011084">
    <property type="protein sequence ID" value="KAL1377265.1"/>
    <property type="molecule type" value="Genomic_DNA"/>
</dbReference>
<protein>
    <submittedName>
        <fullName evidence="3">Uncharacterized protein</fullName>
    </submittedName>
</protein>
<name>A0ABD1CT73_CULPP</name>
<comment type="caution">
    <text evidence="3">The sequence shown here is derived from an EMBL/GenBank/DDBJ whole genome shotgun (WGS) entry which is preliminary data.</text>
</comment>
<proteinExistence type="predicted"/>
<evidence type="ECO:0000313" key="2">
    <source>
        <dbReference type="EMBL" id="KAL1377265.1"/>
    </source>
</evidence>
<keyword evidence="1" id="KW-0472">Membrane</keyword>
<sequence length="86" mass="10194">MQPPRLATRQQRDHDMTMTIISKTFRRRRLLPWTAARKLQELEQQLNRLWIRSRSRIFLASQLFLLEMAQLVAGGQIILSHLQKVG</sequence>
<dbReference type="Proteomes" id="UP001562425">
    <property type="component" value="Unassembled WGS sequence"/>
</dbReference>
<keyword evidence="1" id="KW-0812">Transmembrane</keyword>
<keyword evidence="1" id="KW-1133">Transmembrane helix</keyword>
<accession>A0ABD1CT73</accession>
<organism evidence="3 4">
    <name type="scientific">Culex pipiens pipiens</name>
    <name type="common">Northern house mosquito</name>
    <dbReference type="NCBI Taxonomy" id="38569"/>
    <lineage>
        <taxon>Eukaryota</taxon>
        <taxon>Metazoa</taxon>
        <taxon>Ecdysozoa</taxon>
        <taxon>Arthropoda</taxon>
        <taxon>Hexapoda</taxon>
        <taxon>Insecta</taxon>
        <taxon>Pterygota</taxon>
        <taxon>Neoptera</taxon>
        <taxon>Endopterygota</taxon>
        <taxon>Diptera</taxon>
        <taxon>Nematocera</taxon>
        <taxon>Culicoidea</taxon>
        <taxon>Culicidae</taxon>
        <taxon>Culicinae</taxon>
        <taxon>Culicini</taxon>
        <taxon>Culex</taxon>
        <taxon>Culex</taxon>
    </lineage>
</organism>
<evidence type="ECO:0000313" key="3">
    <source>
        <dbReference type="EMBL" id="KAL1379619.1"/>
    </source>
</evidence>
<dbReference type="EMBL" id="JBEHCU010009590">
    <property type="protein sequence ID" value="KAL1379619.1"/>
    <property type="molecule type" value="Genomic_DNA"/>
</dbReference>
<gene>
    <name evidence="3" type="ORF">pipiens_003764</name>
    <name evidence="2" type="ORF">pipiens_016380</name>
</gene>
<keyword evidence="4" id="KW-1185">Reference proteome</keyword>
<dbReference type="AlphaFoldDB" id="A0ABD1CT73"/>
<feature type="transmembrane region" description="Helical" evidence="1">
    <location>
        <begin position="57"/>
        <end position="79"/>
    </location>
</feature>
<evidence type="ECO:0000256" key="1">
    <source>
        <dbReference type="SAM" id="Phobius"/>
    </source>
</evidence>
<evidence type="ECO:0000313" key="4">
    <source>
        <dbReference type="Proteomes" id="UP001562425"/>
    </source>
</evidence>